<protein>
    <submittedName>
        <fullName evidence="2">Exopolyphosphatase-like enzyme</fullName>
    </submittedName>
</protein>
<dbReference type="PROSITE" id="PS51201">
    <property type="entry name" value="RCK_N"/>
    <property type="match status" value="1"/>
</dbReference>
<dbReference type="GeneID" id="14408134"/>
<dbReference type="Pfam" id="PF01368">
    <property type="entry name" value="DHH"/>
    <property type="match status" value="1"/>
</dbReference>
<name>L0KWY2_METHD</name>
<dbReference type="HOGENOM" id="CLU_046377_1_1_2"/>
<dbReference type="Gene3D" id="3.10.310.30">
    <property type="match status" value="1"/>
</dbReference>
<dbReference type="Pfam" id="PF02254">
    <property type="entry name" value="TrkA_N"/>
    <property type="match status" value="1"/>
</dbReference>
<dbReference type="InterPro" id="IPR036291">
    <property type="entry name" value="NAD(P)-bd_dom_sf"/>
</dbReference>
<dbReference type="OrthoDB" id="350705at2157"/>
<dbReference type="Proteomes" id="UP000010866">
    <property type="component" value="Chromosome"/>
</dbReference>
<accession>L0KWY2</accession>
<dbReference type="KEGG" id="mhz:Metho_0192"/>
<organism evidence="2 3">
    <name type="scientific">Methanomethylovorans hollandica (strain DSM 15978 / NBRC 107637 / DMS1)</name>
    <dbReference type="NCBI Taxonomy" id="867904"/>
    <lineage>
        <taxon>Archaea</taxon>
        <taxon>Methanobacteriati</taxon>
        <taxon>Methanobacteriota</taxon>
        <taxon>Stenosarchaea group</taxon>
        <taxon>Methanomicrobia</taxon>
        <taxon>Methanosarcinales</taxon>
        <taxon>Methanosarcinaceae</taxon>
        <taxon>Methanomethylovorans</taxon>
    </lineage>
</organism>
<reference evidence="3" key="1">
    <citation type="submission" date="2012-02" db="EMBL/GenBank/DDBJ databases">
        <title>Complete sequence of chromosome of Methanomethylovorans hollandica DSM 15978.</title>
        <authorList>
            <person name="Lucas S."/>
            <person name="Copeland A."/>
            <person name="Lapidus A."/>
            <person name="Glavina del Rio T."/>
            <person name="Dalin E."/>
            <person name="Tice H."/>
            <person name="Bruce D."/>
            <person name="Goodwin L."/>
            <person name="Pitluck S."/>
            <person name="Peters L."/>
            <person name="Mikhailova N."/>
            <person name="Held B."/>
            <person name="Kyrpides N."/>
            <person name="Mavromatis K."/>
            <person name="Ivanova N."/>
            <person name="Brettin T."/>
            <person name="Detter J.C."/>
            <person name="Han C."/>
            <person name="Larimer F."/>
            <person name="Land M."/>
            <person name="Hauser L."/>
            <person name="Markowitz V."/>
            <person name="Cheng J.-F."/>
            <person name="Hugenholtz P."/>
            <person name="Woyke T."/>
            <person name="Wu D."/>
            <person name="Spring S."/>
            <person name="Schroeder M."/>
            <person name="Brambilla E."/>
            <person name="Klenk H.-P."/>
            <person name="Eisen J.A."/>
        </authorList>
    </citation>
    <scope>NUCLEOTIDE SEQUENCE [LARGE SCALE GENOMIC DNA]</scope>
    <source>
        <strain evidence="3">DSM 15978 / NBRC 107637 / DMS1</strain>
    </source>
</reference>
<dbReference type="Pfam" id="PF02272">
    <property type="entry name" value="DHHA1"/>
    <property type="match status" value="1"/>
</dbReference>
<evidence type="ECO:0000313" key="3">
    <source>
        <dbReference type="Proteomes" id="UP000010866"/>
    </source>
</evidence>
<dbReference type="SUPFAM" id="SSF51735">
    <property type="entry name" value="NAD(P)-binding Rossmann-fold domains"/>
    <property type="match status" value="1"/>
</dbReference>
<dbReference type="InterPro" id="IPR003156">
    <property type="entry name" value="DHHA1_dom"/>
</dbReference>
<dbReference type="RefSeq" id="WP_015323648.1">
    <property type="nucleotide sequence ID" value="NC_019977.1"/>
</dbReference>
<dbReference type="Gene3D" id="3.40.50.720">
    <property type="entry name" value="NAD(P)-binding Rossmann-like Domain"/>
    <property type="match status" value="1"/>
</dbReference>
<proteinExistence type="predicted"/>
<dbReference type="EMBL" id="CP003362">
    <property type="protein sequence ID" value="AGB48479.1"/>
    <property type="molecule type" value="Genomic_DNA"/>
</dbReference>
<dbReference type="InterPro" id="IPR051319">
    <property type="entry name" value="Oligoribo/pAp-PDE_c-di-AMP_PDE"/>
</dbReference>
<dbReference type="InterPro" id="IPR001667">
    <property type="entry name" value="DDH_dom"/>
</dbReference>
<evidence type="ECO:0000313" key="2">
    <source>
        <dbReference type="EMBL" id="AGB48479.1"/>
    </source>
</evidence>
<dbReference type="GO" id="GO:0006813">
    <property type="term" value="P:potassium ion transport"/>
    <property type="evidence" value="ECO:0007669"/>
    <property type="project" value="InterPro"/>
</dbReference>
<dbReference type="Gene3D" id="3.90.1640.10">
    <property type="entry name" value="inorganic pyrophosphatase (n-terminal core)"/>
    <property type="match status" value="1"/>
</dbReference>
<dbReference type="SUPFAM" id="SSF64182">
    <property type="entry name" value="DHH phosphoesterases"/>
    <property type="match status" value="1"/>
</dbReference>
<dbReference type="PANTHER" id="PTHR47618">
    <property type="entry name" value="BIFUNCTIONAL OLIGORIBONUCLEASE AND PAP PHOSPHATASE NRNA"/>
    <property type="match status" value="1"/>
</dbReference>
<dbReference type="GO" id="GO:0003676">
    <property type="term" value="F:nucleic acid binding"/>
    <property type="evidence" value="ECO:0007669"/>
    <property type="project" value="InterPro"/>
</dbReference>
<dbReference type="InterPro" id="IPR003148">
    <property type="entry name" value="RCK_N"/>
</dbReference>
<evidence type="ECO:0000259" key="1">
    <source>
        <dbReference type="PROSITE" id="PS51201"/>
    </source>
</evidence>
<sequence>MNVIDKSKIKPLYLVLGSGSLGFALVKELKERDKELFIVDKDPQKVETLREEAYDAIVGDISDPEVLEKINTKNLAAIMILSSDPLANKAALANIRKKVSPDVYCVARASDAINMQEMETLGADLVIIPPKVVAKSLARSLERAESMLRGNKLVQWFNGLRGKTLAIVVHNNPDPDSISGALALQEIAKSFDVVSDILYGGEIGHQENKAFVNLLGIDLFKMEDRDISNYDKIALVDCAVPGANNKLQPGTHIGAVFDHHPLGDTHIDAEFIDIRPNVGASATILTKYLQELNIDIDQKLATALLYGIRTDTLDFKRNTDSSDLSAASFLYPLSEHDILDQLERPSMSTETLDVLGEAILNRRVYSGYLISNVGTIRDRDTLPQAADYLLNLEGISTTLVFGISEDTIFISGRSNDIRVNLGDVMKKSFGEGSGGGHANAAAAQVSLGLFSVAKDRQILLKLVDESVVKRFLNAVGVEESSKN</sequence>
<keyword evidence="3" id="KW-1185">Reference proteome</keyword>
<gene>
    <name evidence="2" type="ordered locus">Metho_0192</name>
</gene>
<dbReference type="InterPro" id="IPR038763">
    <property type="entry name" value="DHH_sf"/>
</dbReference>
<feature type="domain" description="RCK N-terminal" evidence="1">
    <location>
        <begin position="10"/>
        <end position="128"/>
    </location>
</feature>
<dbReference type="PANTHER" id="PTHR47618:SF1">
    <property type="entry name" value="BIFUNCTIONAL OLIGORIBONUCLEASE AND PAP PHOSPHATASE NRNA"/>
    <property type="match status" value="1"/>
</dbReference>
<dbReference type="AlphaFoldDB" id="L0KWY2"/>
<dbReference type="STRING" id="867904.Metho_0192"/>